<dbReference type="Proteomes" id="UP001597168">
    <property type="component" value="Unassembled WGS sequence"/>
</dbReference>
<dbReference type="RefSeq" id="WP_380724810.1">
    <property type="nucleotide sequence ID" value="NZ_JBHTLK010000104.1"/>
</dbReference>
<name>A0ABW3QX39_9PSEU</name>
<sequence length="184" mass="20152">MQLPPCLVCGGHAPDSSRGFASTFDEAQATEVLGHAPPETASVVDVDGKRLWIGHGSCTGFTLRTKERSAEELRGRLTKRRERERVVEAYRLRQQAKADAPRRAGARSPVQVGMSRDQVRQLLGPPHGSTTLQAYLATFSASAVLGGSSADEYWLYRHVPPGRNTEIAFKSGRVVEVRTPRRDG</sequence>
<protein>
    <recommendedName>
        <fullName evidence="3">SmpA/OmlA family protein</fullName>
    </recommendedName>
</protein>
<keyword evidence="2" id="KW-1185">Reference proteome</keyword>
<reference evidence="2" key="1">
    <citation type="journal article" date="2019" name="Int. J. Syst. Evol. Microbiol.">
        <title>The Global Catalogue of Microorganisms (GCM) 10K type strain sequencing project: providing services to taxonomists for standard genome sequencing and annotation.</title>
        <authorList>
            <consortium name="The Broad Institute Genomics Platform"/>
            <consortium name="The Broad Institute Genome Sequencing Center for Infectious Disease"/>
            <person name="Wu L."/>
            <person name="Ma J."/>
        </authorList>
    </citation>
    <scope>NUCLEOTIDE SEQUENCE [LARGE SCALE GENOMIC DNA]</scope>
    <source>
        <strain evidence="2">CCUG 60214</strain>
    </source>
</reference>
<proteinExistence type="predicted"/>
<dbReference type="EMBL" id="JBHTLK010000104">
    <property type="protein sequence ID" value="MFD1149403.1"/>
    <property type="molecule type" value="Genomic_DNA"/>
</dbReference>
<gene>
    <name evidence="1" type="ORF">ACFQ3T_19890</name>
</gene>
<evidence type="ECO:0000313" key="1">
    <source>
        <dbReference type="EMBL" id="MFD1149403.1"/>
    </source>
</evidence>
<evidence type="ECO:0008006" key="3">
    <source>
        <dbReference type="Google" id="ProtNLM"/>
    </source>
</evidence>
<organism evidence="1 2">
    <name type="scientific">Saccharothrix hoggarensis</name>
    <dbReference type="NCBI Taxonomy" id="913853"/>
    <lineage>
        <taxon>Bacteria</taxon>
        <taxon>Bacillati</taxon>
        <taxon>Actinomycetota</taxon>
        <taxon>Actinomycetes</taxon>
        <taxon>Pseudonocardiales</taxon>
        <taxon>Pseudonocardiaceae</taxon>
        <taxon>Saccharothrix</taxon>
    </lineage>
</organism>
<comment type="caution">
    <text evidence="1">The sequence shown here is derived from an EMBL/GenBank/DDBJ whole genome shotgun (WGS) entry which is preliminary data.</text>
</comment>
<evidence type="ECO:0000313" key="2">
    <source>
        <dbReference type="Proteomes" id="UP001597168"/>
    </source>
</evidence>
<accession>A0ABW3QX39</accession>